<keyword evidence="8" id="KW-0472">Membrane</keyword>
<evidence type="ECO:0000259" key="9">
    <source>
        <dbReference type="Pfam" id="PF04083"/>
    </source>
</evidence>
<evidence type="ECO:0000313" key="10">
    <source>
        <dbReference type="EMBL" id="EAR84124.1"/>
    </source>
</evidence>
<dbReference type="FunFam" id="3.40.50.1820:FF:000057">
    <property type="entry name" value="Lipase"/>
    <property type="match status" value="1"/>
</dbReference>
<feature type="active site" description="Charge relay system" evidence="7">
    <location>
        <position position="423"/>
    </location>
</feature>
<dbReference type="OMA" id="GHMPTKA"/>
<dbReference type="SUPFAM" id="SSF53474">
    <property type="entry name" value="alpha/beta-Hydrolases"/>
    <property type="match status" value="1"/>
</dbReference>
<keyword evidence="6" id="KW-0325">Glycoprotein</keyword>
<sequence length="450" mass="52192">MSDPILAQFKEALRISLLYFIHFAVFIQCFLMSTLLYILRIILHLFTAIPQLKHLRKSLMRFLPQINPDVYAKAEDLIMSHIEYNIETHKILTEDGYYLTAWRILSSDKKKSQEARSKAPVILMHGLLDCSFSWFVNKERQMCLPYILADQGYDVWCMNNRGNRYSLGHKYFKHIKSNPHYWNYGFDELAKYDVKANVQYVLDTTSHSKVFYVGHSQGSTQMFAKLMEDPQFQEKIKAFIALGPAIYIQNLASNFVKKMFGCGFYQLLDKLGYRNFLVLPKSISRRVGALCHYLPFLYDIGLFKVMNLLCGFPVENKIPRDKISVIVTHEPGGASVRNILQWEQFMKSGEFKKFDFGAQKNMKVYGQTKPPCYNTENLKKITIPQHLFIGTSDIVGNKIDTDRLLQLVNPDSSKIYTLNDYAHLDYVWGTDANTVLYPQIIKILKAHQTT</sequence>
<dbReference type="EMBL" id="GG662432">
    <property type="protein sequence ID" value="EAR84124.1"/>
    <property type="molecule type" value="Genomic_DNA"/>
</dbReference>
<dbReference type="STRING" id="312017.I7M634"/>
<keyword evidence="5" id="KW-0443">Lipid metabolism</keyword>
<keyword evidence="11" id="KW-1185">Reference proteome</keyword>
<feature type="transmembrane region" description="Helical" evidence="8">
    <location>
        <begin position="20"/>
        <end position="43"/>
    </location>
</feature>
<feature type="active site" description="Charge relay system" evidence="7">
    <location>
        <position position="393"/>
    </location>
</feature>
<evidence type="ECO:0000256" key="4">
    <source>
        <dbReference type="ARBA" id="ARBA00022963"/>
    </source>
</evidence>
<evidence type="ECO:0000256" key="7">
    <source>
        <dbReference type="PIRSR" id="PIRSR000862-1"/>
    </source>
</evidence>
<evidence type="ECO:0000256" key="3">
    <source>
        <dbReference type="ARBA" id="ARBA00022801"/>
    </source>
</evidence>
<dbReference type="PANTHER" id="PTHR11005">
    <property type="entry name" value="LYSOSOMAL ACID LIPASE-RELATED"/>
    <property type="match status" value="1"/>
</dbReference>
<dbReference type="Pfam" id="PF04083">
    <property type="entry name" value="Abhydro_lipase"/>
    <property type="match status" value="1"/>
</dbReference>
<dbReference type="HOGENOM" id="CLU_010974_0_0_1"/>
<dbReference type="GeneID" id="7833904"/>
<dbReference type="ESTHER" id="tetts-q22fu9">
    <property type="family name" value="Acidic_Lipase"/>
</dbReference>
<dbReference type="KEGG" id="tet:TTHERM_00723090"/>
<evidence type="ECO:0000256" key="2">
    <source>
        <dbReference type="ARBA" id="ARBA00022729"/>
    </source>
</evidence>
<evidence type="ECO:0000256" key="6">
    <source>
        <dbReference type="ARBA" id="ARBA00023180"/>
    </source>
</evidence>
<dbReference type="AlphaFoldDB" id="I7M634"/>
<evidence type="ECO:0000256" key="5">
    <source>
        <dbReference type="ARBA" id="ARBA00023098"/>
    </source>
</evidence>
<dbReference type="eggNOG" id="KOG2624">
    <property type="taxonomic scope" value="Eukaryota"/>
</dbReference>
<dbReference type="InterPro" id="IPR006693">
    <property type="entry name" value="AB_hydrolase_lipase"/>
</dbReference>
<comment type="similarity">
    <text evidence="1">Belongs to the AB hydrolase superfamily. Lipase family.</text>
</comment>
<dbReference type="Proteomes" id="UP000009168">
    <property type="component" value="Unassembled WGS sequence"/>
</dbReference>
<dbReference type="PIRSF" id="PIRSF000862">
    <property type="entry name" value="Steryl_ester_lip"/>
    <property type="match status" value="1"/>
</dbReference>
<organism evidence="10 11">
    <name type="scientific">Tetrahymena thermophila (strain SB210)</name>
    <dbReference type="NCBI Taxonomy" id="312017"/>
    <lineage>
        <taxon>Eukaryota</taxon>
        <taxon>Sar</taxon>
        <taxon>Alveolata</taxon>
        <taxon>Ciliophora</taxon>
        <taxon>Intramacronucleata</taxon>
        <taxon>Oligohymenophorea</taxon>
        <taxon>Hymenostomatida</taxon>
        <taxon>Tetrahymenina</taxon>
        <taxon>Tetrahymenidae</taxon>
        <taxon>Tetrahymena</taxon>
    </lineage>
</organism>
<keyword evidence="3" id="KW-0378">Hydrolase</keyword>
<accession>I7M634</accession>
<keyword evidence="4" id="KW-0442">Lipid degradation</keyword>
<keyword evidence="8" id="KW-0812">Transmembrane</keyword>
<gene>
    <name evidence="10" type="ORF">TTHERM_00723090</name>
</gene>
<feature type="active site" description="Nucleophile" evidence="7">
    <location>
        <position position="216"/>
    </location>
</feature>
<feature type="domain" description="Partial AB-hydrolase lipase" evidence="9">
    <location>
        <begin position="78"/>
        <end position="137"/>
    </location>
</feature>
<name>I7M634_TETTS</name>
<proteinExistence type="inferred from homology"/>
<dbReference type="RefSeq" id="XP_001031787.1">
    <property type="nucleotide sequence ID" value="XM_001031787.3"/>
</dbReference>
<evidence type="ECO:0000256" key="8">
    <source>
        <dbReference type="SAM" id="Phobius"/>
    </source>
</evidence>
<dbReference type="GO" id="GO:0016788">
    <property type="term" value="F:hydrolase activity, acting on ester bonds"/>
    <property type="evidence" value="ECO:0007669"/>
    <property type="project" value="InterPro"/>
</dbReference>
<dbReference type="Gene3D" id="3.40.50.1820">
    <property type="entry name" value="alpha/beta hydrolase"/>
    <property type="match status" value="1"/>
</dbReference>
<dbReference type="OrthoDB" id="8040642at2759"/>
<dbReference type="GO" id="GO:0016042">
    <property type="term" value="P:lipid catabolic process"/>
    <property type="evidence" value="ECO:0007669"/>
    <property type="project" value="UniProtKB-KW"/>
</dbReference>
<evidence type="ECO:0000256" key="1">
    <source>
        <dbReference type="ARBA" id="ARBA00010701"/>
    </source>
</evidence>
<keyword evidence="8" id="KW-1133">Transmembrane helix</keyword>
<dbReference type="InParanoid" id="I7M634"/>
<evidence type="ECO:0000313" key="11">
    <source>
        <dbReference type="Proteomes" id="UP000009168"/>
    </source>
</evidence>
<keyword evidence="2" id="KW-0732">Signal</keyword>
<reference evidence="11" key="1">
    <citation type="journal article" date="2006" name="PLoS Biol.">
        <title>Macronuclear genome sequence of the ciliate Tetrahymena thermophila, a model eukaryote.</title>
        <authorList>
            <person name="Eisen J.A."/>
            <person name="Coyne R.S."/>
            <person name="Wu M."/>
            <person name="Wu D."/>
            <person name="Thiagarajan M."/>
            <person name="Wortman J.R."/>
            <person name="Badger J.H."/>
            <person name="Ren Q."/>
            <person name="Amedeo P."/>
            <person name="Jones K.M."/>
            <person name="Tallon L.J."/>
            <person name="Delcher A.L."/>
            <person name="Salzberg S.L."/>
            <person name="Silva J.C."/>
            <person name="Haas B.J."/>
            <person name="Majoros W.H."/>
            <person name="Farzad M."/>
            <person name="Carlton J.M."/>
            <person name="Smith R.K. Jr."/>
            <person name="Garg J."/>
            <person name="Pearlman R.E."/>
            <person name="Karrer K.M."/>
            <person name="Sun L."/>
            <person name="Manning G."/>
            <person name="Elde N.C."/>
            <person name="Turkewitz A.P."/>
            <person name="Asai D.J."/>
            <person name="Wilkes D.E."/>
            <person name="Wang Y."/>
            <person name="Cai H."/>
            <person name="Collins K."/>
            <person name="Stewart B.A."/>
            <person name="Lee S.R."/>
            <person name="Wilamowska K."/>
            <person name="Weinberg Z."/>
            <person name="Ruzzo W.L."/>
            <person name="Wloga D."/>
            <person name="Gaertig J."/>
            <person name="Frankel J."/>
            <person name="Tsao C.-C."/>
            <person name="Gorovsky M.A."/>
            <person name="Keeling P.J."/>
            <person name="Waller R.F."/>
            <person name="Patron N.J."/>
            <person name="Cherry J.M."/>
            <person name="Stover N.A."/>
            <person name="Krieger C.J."/>
            <person name="del Toro C."/>
            <person name="Ryder H.F."/>
            <person name="Williamson S.C."/>
            <person name="Barbeau R.A."/>
            <person name="Hamilton E.P."/>
            <person name="Orias E."/>
        </authorList>
    </citation>
    <scope>NUCLEOTIDE SEQUENCE [LARGE SCALE GENOMIC DNA]</scope>
    <source>
        <strain evidence="11">SB210</strain>
    </source>
</reference>
<dbReference type="InterPro" id="IPR029058">
    <property type="entry name" value="AB_hydrolase_fold"/>
</dbReference>
<protein>
    <submittedName>
        <fullName evidence="10">Ab-hydrolase associated lipase region protein</fullName>
    </submittedName>
</protein>
<dbReference type="InterPro" id="IPR025483">
    <property type="entry name" value="Lipase_euk"/>
</dbReference>